<comment type="caution">
    <text evidence="6">The sequence shown here is derived from an EMBL/GenBank/DDBJ whole genome shotgun (WGS) entry which is preliminary data.</text>
</comment>
<gene>
    <name evidence="6" type="ORF">THRCLA_21922</name>
</gene>
<dbReference type="Proteomes" id="UP000243217">
    <property type="component" value="Unassembled WGS sequence"/>
</dbReference>
<dbReference type="InterPro" id="IPR000850">
    <property type="entry name" value="Adenylat/UMP-CMP_kin"/>
</dbReference>
<feature type="non-terminal residue" evidence="6">
    <location>
        <position position="755"/>
    </location>
</feature>
<dbReference type="CDD" id="cd01428">
    <property type="entry name" value="ADK"/>
    <property type="match status" value="1"/>
</dbReference>
<dbReference type="Pfam" id="PF16092">
    <property type="entry name" value="CFAP61_N"/>
    <property type="match status" value="1"/>
</dbReference>
<keyword evidence="2" id="KW-0808">Transferase</keyword>
<evidence type="ECO:0000256" key="1">
    <source>
        <dbReference type="ARBA" id="ARBA00007220"/>
    </source>
</evidence>
<dbReference type="PRINTS" id="PR00094">
    <property type="entry name" value="ADENYLTKNASE"/>
</dbReference>
<dbReference type="NCBIfam" id="TIGR01351">
    <property type="entry name" value="adk"/>
    <property type="match status" value="1"/>
</dbReference>
<dbReference type="SUPFAM" id="SSF52540">
    <property type="entry name" value="P-loop containing nucleoside triphosphate hydrolases"/>
    <property type="match status" value="3"/>
</dbReference>
<proteinExistence type="inferred from homology"/>
<dbReference type="OrthoDB" id="439792at2759"/>
<feature type="domain" description="Cilia- and flagella-associated protein 61 N-terminal" evidence="5">
    <location>
        <begin position="6"/>
        <end position="274"/>
    </location>
</feature>
<keyword evidence="7" id="KW-1185">Reference proteome</keyword>
<keyword evidence="3" id="KW-0547">Nucleotide-binding</keyword>
<sequence>MDGVIIRRAQASDATDIASLSYPDKTLQRIVFGRGHVAALIETSYLALSAEDASGHVTAFLAVNDEPPSELAEDVDYFEYVAQNYTIEIKDGHAQHFSMHRSLFLSYFVQTAIDSTVLSDMLQTVHQLLAHIEWILFPIAKSVNLAEIQRILNIFRIATQLTSIQADDDTYSNFDLYASHMSNFIPTVAIRKANIEDHDDLEPILKAQNENLVDTFGEYFLAELIGSQTNHNTCLVAEDSDTRAVGLMALSDEIDLTVLRESFDLTMYNNLLKSGEPRLPGSTSTSRLEKLLKRRTSPKMILLGPPSCGKTTQVEKLIATYGLVHLSTTVLARSASRKSTPIASKIKRILDRQGDIPNDIIIDLIAERIHDSDCVTQGWILDGHPQSESQAWDLIKRGIRPDVVLTLAVPDEVIVARLEKAHSTPDIIDRTKSKLQLYHEQSNAILKCFSKEMALITIDGNSDRESVGSSVIHALSSSEKTKSYQSVKSRRKKSFGPPKFIICGPPAGGKGTQCELLVQEYGVIHLSTGDMLRSAIQAGSEMGLKAKGYMDAGELVPDDLIVHVILERLTESDCETHGWLLDGFPRTQCQAEAMISEGIIPDLVIVLDVPDEEVVKRISGRRVDLDTGKTYHLTYNPPPPELKDKVVQRSDDTEDVIRVRLSTFHANCDAVVSSFDASSIILTVDGMKPKDDIIQEIIKAFPKKKTAKVAKCAKSTGLGPPRLIICGPPAGGKGTQCELLVAQYGVVHLSTGDML</sequence>
<dbReference type="SUPFAM" id="SSF57774">
    <property type="entry name" value="Microbial and mitochondrial ADK, insert 'zinc finger' domain"/>
    <property type="match status" value="1"/>
</dbReference>
<dbReference type="InterPro" id="IPR006259">
    <property type="entry name" value="Adenyl_kin_sub"/>
</dbReference>
<dbReference type="HAMAP" id="MF_00235">
    <property type="entry name" value="Adenylate_kinase_Adk"/>
    <property type="match status" value="2"/>
</dbReference>
<dbReference type="PROSITE" id="PS00113">
    <property type="entry name" value="ADENYLATE_KINASE"/>
    <property type="match status" value="1"/>
</dbReference>
<dbReference type="STRING" id="74557.A0A1V9ZI93"/>
<comment type="similarity">
    <text evidence="1">Belongs to the adenylate kinase family.</text>
</comment>
<evidence type="ECO:0000313" key="7">
    <source>
        <dbReference type="Proteomes" id="UP000243217"/>
    </source>
</evidence>
<dbReference type="Pfam" id="PF00406">
    <property type="entry name" value="ADK"/>
    <property type="match status" value="3"/>
</dbReference>
<organism evidence="6 7">
    <name type="scientific">Thraustotheca clavata</name>
    <dbReference type="NCBI Taxonomy" id="74557"/>
    <lineage>
        <taxon>Eukaryota</taxon>
        <taxon>Sar</taxon>
        <taxon>Stramenopiles</taxon>
        <taxon>Oomycota</taxon>
        <taxon>Saprolegniomycetes</taxon>
        <taxon>Saprolegniales</taxon>
        <taxon>Achlyaceae</taxon>
        <taxon>Thraustotheca</taxon>
    </lineage>
</organism>
<dbReference type="InterPro" id="IPR036193">
    <property type="entry name" value="ADK_active_lid_dom_sf"/>
</dbReference>
<evidence type="ECO:0000256" key="2">
    <source>
        <dbReference type="ARBA" id="ARBA00022679"/>
    </source>
</evidence>
<dbReference type="EMBL" id="JNBS01001891">
    <property type="protein sequence ID" value="OQR97708.1"/>
    <property type="molecule type" value="Genomic_DNA"/>
</dbReference>
<keyword evidence="4 6" id="KW-0418">Kinase</keyword>
<evidence type="ECO:0000256" key="3">
    <source>
        <dbReference type="ARBA" id="ARBA00022741"/>
    </source>
</evidence>
<dbReference type="GO" id="GO:0004017">
    <property type="term" value="F:AMP kinase activity"/>
    <property type="evidence" value="ECO:0007669"/>
    <property type="project" value="InterPro"/>
</dbReference>
<dbReference type="AlphaFoldDB" id="A0A1V9ZI93"/>
<dbReference type="Gene3D" id="3.40.50.300">
    <property type="entry name" value="P-loop containing nucleotide triphosphate hydrolases"/>
    <property type="match status" value="3"/>
</dbReference>
<reference evidence="6 7" key="1">
    <citation type="journal article" date="2014" name="Genome Biol. Evol.">
        <title>The secreted proteins of Achlya hypogyna and Thraustotheca clavata identify the ancestral oomycete secretome and reveal gene acquisitions by horizontal gene transfer.</title>
        <authorList>
            <person name="Misner I."/>
            <person name="Blouin N."/>
            <person name="Leonard G."/>
            <person name="Richards T.A."/>
            <person name="Lane C.E."/>
        </authorList>
    </citation>
    <scope>NUCLEOTIDE SEQUENCE [LARGE SCALE GENOMIC DNA]</scope>
    <source>
        <strain evidence="6 7">ATCC 34112</strain>
    </source>
</reference>
<accession>A0A1V9ZI93</accession>
<dbReference type="GO" id="GO:0005524">
    <property type="term" value="F:ATP binding"/>
    <property type="evidence" value="ECO:0007669"/>
    <property type="project" value="InterPro"/>
</dbReference>
<protein>
    <submittedName>
        <fullName evidence="6">Adenylate kinase</fullName>
    </submittedName>
</protein>
<name>A0A1V9ZI93_9STRA</name>
<evidence type="ECO:0000256" key="4">
    <source>
        <dbReference type="ARBA" id="ARBA00022777"/>
    </source>
</evidence>
<dbReference type="InterPro" id="IPR033690">
    <property type="entry name" value="Adenylat_kinase_CS"/>
</dbReference>
<dbReference type="InterPro" id="IPR032151">
    <property type="entry name" value="CFAP61_N"/>
</dbReference>
<evidence type="ECO:0000259" key="5">
    <source>
        <dbReference type="Pfam" id="PF16092"/>
    </source>
</evidence>
<dbReference type="PANTHER" id="PTHR23359">
    <property type="entry name" value="NUCLEOTIDE KINASE"/>
    <property type="match status" value="1"/>
</dbReference>
<evidence type="ECO:0000313" key="6">
    <source>
        <dbReference type="EMBL" id="OQR97708.1"/>
    </source>
</evidence>
<dbReference type="InterPro" id="IPR027417">
    <property type="entry name" value="P-loop_NTPase"/>
</dbReference>